<protein>
    <submittedName>
        <fullName evidence="2">Uncharacterized protein</fullName>
    </submittedName>
</protein>
<dbReference type="RefSeq" id="WP_306981165.1">
    <property type="nucleotide sequence ID" value="NZ_JAUSUA010000002.1"/>
</dbReference>
<dbReference type="EMBL" id="JAUSUA010000002">
    <property type="protein sequence ID" value="MDQ0206552.1"/>
    <property type="molecule type" value="Genomic_DNA"/>
</dbReference>
<proteinExistence type="predicted"/>
<evidence type="ECO:0000313" key="2">
    <source>
        <dbReference type="EMBL" id="MDQ0206552.1"/>
    </source>
</evidence>
<sequence>MKGICRLIICCSIMFFCFWLFDFTSQLTLFTVIICSIVSGYWMNMVLELYSKFKVVNR</sequence>
<keyword evidence="1" id="KW-0812">Transmembrane</keyword>
<organism evidence="2 3">
    <name type="scientific">Alkalicoccobacillus murimartini</name>
    <dbReference type="NCBI Taxonomy" id="171685"/>
    <lineage>
        <taxon>Bacteria</taxon>
        <taxon>Bacillati</taxon>
        <taxon>Bacillota</taxon>
        <taxon>Bacilli</taxon>
        <taxon>Bacillales</taxon>
        <taxon>Bacillaceae</taxon>
        <taxon>Alkalicoccobacillus</taxon>
    </lineage>
</organism>
<evidence type="ECO:0000313" key="3">
    <source>
        <dbReference type="Proteomes" id="UP001225034"/>
    </source>
</evidence>
<accession>A0ABT9YFF0</accession>
<name>A0ABT9YFF0_9BACI</name>
<dbReference type="Proteomes" id="UP001225034">
    <property type="component" value="Unassembled WGS sequence"/>
</dbReference>
<keyword evidence="3" id="KW-1185">Reference proteome</keyword>
<gene>
    <name evidence="2" type="ORF">J2S05_001351</name>
</gene>
<keyword evidence="1" id="KW-1133">Transmembrane helix</keyword>
<feature type="transmembrane region" description="Helical" evidence="1">
    <location>
        <begin position="27"/>
        <end position="50"/>
    </location>
</feature>
<keyword evidence="1" id="KW-0472">Membrane</keyword>
<reference evidence="2 3" key="1">
    <citation type="submission" date="2023-07" db="EMBL/GenBank/DDBJ databases">
        <title>Genomic Encyclopedia of Type Strains, Phase IV (KMG-IV): sequencing the most valuable type-strain genomes for metagenomic binning, comparative biology and taxonomic classification.</title>
        <authorList>
            <person name="Goeker M."/>
        </authorList>
    </citation>
    <scope>NUCLEOTIDE SEQUENCE [LARGE SCALE GENOMIC DNA]</scope>
    <source>
        <strain evidence="2 3">DSM 19154</strain>
    </source>
</reference>
<comment type="caution">
    <text evidence="2">The sequence shown here is derived from an EMBL/GenBank/DDBJ whole genome shotgun (WGS) entry which is preliminary data.</text>
</comment>
<feature type="transmembrane region" description="Helical" evidence="1">
    <location>
        <begin position="5"/>
        <end position="21"/>
    </location>
</feature>
<evidence type="ECO:0000256" key="1">
    <source>
        <dbReference type="SAM" id="Phobius"/>
    </source>
</evidence>